<proteinExistence type="predicted"/>
<sequence length="77" mass="8394">MLEGVVGIVVRIVGGGSVLIPLDYSYSLFAKSTTDDGRLSITTQSNKTHVFTNLYFVIVILLHKTLTNDSALEIVHT</sequence>
<protein>
    <submittedName>
        <fullName evidence="1">Uncharacterized protein</fullName>
    </submittedName>
</protein>
<evidence type="ECO:0000313" key="2">
    <source>
        <dbReference type="Proteomes" id="UP001162480"/>
    </source>
</evidence>
<accession>A0AA36BV16</accession>
<organism evidence="1 2">
    <name type="scientific">Octopus vulgaris</name>
    <name type="common">Common octopus</name>
    <dbReference type="NCBI Taxonomy" id="6645"/>
    <lineage>
        <taxon>Eukaryota</taxon>
        <taxon>Metazoa</taxon>
        <taxon>Spiralia</taxon>
        <taxon>Lophotrochozoa</taxon>
        <taxon>Mollusca</taxon>
        <taxon>Cephalopoda</taxon>
        <taxon>Coleoidea</taxon>
        <taxon>Octopodiformes</taxon>
        <taxon>Octopoda</taxon>
        <taxon>Incirrata</taxon>
        <taxon>Octopodidae</taxon>
        <taxon>Octopus</taxon>
    </lineage>
</organism>
<keyword evidence="2" id="KW-1185">Reference proteome</keyword>
<dbReference type="EMBL" id="OX597838">
    <property type="protein sequence ID" value="CAI9740549.1"/>
    <property type="molecule type" value="Genomic_DNA"/>
</dbReference>
<evidence type="ECO:0000313" key="1">
    <source>
        <dbReference type="EMBL" id="CAI9740549.1"/>
    </source>
</evidence>
<dbReference type="AlphaFoldDB" id="A0AA36BV16"/>
<reference evidence="1" key="1">
    <citation type="submission" date="2023-08" db="EMBL/GenBank/DDBJ databases">
        <authorList>
            <person name="Alioto T."/>
            <person name="Alioto T."/>
            <person name="Gomez Garrido J."/>
        </authorList>
    </citation>
    <scope>NUCLEOTIDE SEQUENCE</scope>
</reference>
<gene>
    <name evidence="1" type="ORF">OCTVUL_1B025323</name>
</gene>
<name>A0AA36BV16_OCTVU</name>
<dbReference type="Proteomes" id="UP001162480">
    <property type="component" value="Chromosome 25"/>
</dbReference>